<keyword evidence="3" id="KW-1185">Reference proteome</keyword>
<feature type="compositionally biased region" description="Low complexity" evidence="1">
    <location>
        <begin position="233"/>
        <end position="247"/>
    </location>
</feature>
<feature type="compositionally biased region" description="Low complexity" evidence="1">
    <location>
        <begin position="22"/>
        <end position="35"/>
    </location>
</feature>
<protein>
    <submittedName>
        <fullName evidence="2">Uncharacterized protein</fullName>
    </submittedName>
</protein>
<dbReference type="AlphaFoldDB" id="A0AAD6Y721"/>
<evidence type="ECO:0000313" key="2">
    <source>
        <dbReference type="EMBL" id="KAJ7202851.1"/>
    </source>
</evidence>
<evidence type="ECO:0000313" key="3">
    <source>
        <dbReference type="Proteomes" id="UP001219525"/>
    </source>
</evidence>
<name>A0AAD6Y721_9AGAR</name>
<dbReference type="EMBL" id="JARJCW010000053">
    <property type="protein sequence ID" value="KAJ7202851.1"/>
    <property type="molecule type" value="Genomic_DNA"/>
</dbReference>
<gene>
    <name evidence="2" type="ORF">GGX14DRAFT_462652</name>
</gene>
<organism evidence="2 3">
    <name type="scientific">Mycena pura</name>
    <dbReference type="NCBI Taxonomy" id="153505"/>
    <lineage>
        <taxon>Eukaryota</taxon>
        <taxon>Fungi</taxon>
        <taxon>Dikarya</taxon>
        <taxon>Basidiomycota</taxon>
        <taxon>Agaricomycotina</taxon>
        <taxon>Agaricomycetes</taxon>
        <taxon>Agaricomycetidae</taxon>
        <taxon>Agaricales</taxon>
        <taxon>Marasmiineae</taxon>
        <taxon>Mycenaceae</taxon>
        <taxon>Mycena</taxon>
    </lineage>
</organism>
<reference evidence="2" key="1">
    <citation type="submission" date="2023-03" db="EMBL/GenBank/DDBJ databases">
        <title>Massive genome expansion in bonnet fungi (Mycena s.s.) driven by repeated elements and novel gene families across ecological guilds.</title>
        <authorList>
            <consortium name="Lawrence Berkeley National Laboratory"/>
            <person name="Harder C.B."/>
            <person name="Miyauchi S."/>
            <person name="Viragh M."/>
            <person name="Kuo A."/>
            <person name="Thoen E."/>
            <person name="Andreopoulos B."/>
            <person name="Lu D."/>
            <person name="Skrede I."/>
            <person name="Drula E."/>
            <person name="Henrissat B."/>
            <person name="Morin E."/>
            <person name="Kohler A."/>
            <person name="Barry K."/>
            <person name="LaButti K."/>
            <person name="Morin E."/>
            <person name="Salamov A."/>
            <person name="Lipzen A."/>
            <person name="Mereny Z."/>
            <person name="Hegedus B."/>
            <person name="Baldrian P."/>
            <person name="Stursova M."/>
            <person name="Weitz H."/>
            <person name="Taylor A."/>
            <person name="Grigoriev I.V."/>
            <person name="Nagy L.G."/>
            <person name="Martin F."/>
            <person name="Kauserud H."/>
        </authorList>
    </citation>
    <scope>NUCLEOTIDE SEQUENCE</scope>
    <source>
        <strain evidence="2">9144</strain>
    </source>
</reference>
<evidence type="ECO:0000256" key="1">
    <source>
        <dbReference type="SAM" id="MobiDB-lite"/>
    </source>
</evidence>
<proteinExistence type="predicted"/>
<dbReference type="Proteomes" id="UP001219525">
    <property type="component" value="Unassembled WGS sequence"/>
</dbReference>
<accession>A0AAD6Y721</accession>
<sequence length="378" mass="40937">MDLVQYYAKYGRKVISSTGETAQQQSSSSSPPDAIADSDIEEDDSKEIPRAELVAFIKELRSTNKQAWIKPHILLFNKTRQVECAVCMAANKECRLATMDAMRCELCVVRKRTCSRAEVFNRWMVRHKFCLSWQKSDEVLKNGLLEYQNARAAAAVPDDSRDKAGTGAPASDASPESRTSLRTPVPRVRKAPAGISTTIADPVLGRGDRPNKRAAPPASGPPRAERKRRKMAAEVSPTPASASTPAARPGREIIPARVVLRVPGANKSEAVPGSESRALRKGGVSVPADDADLSARVAATEARLDAIEERLQMPREPSLLEHSARQRVVAELGRAIAELESDGDGVQNATARLRVLQASLLPDLRPDDTEDGLATGHA</sequence>
<feature type="region of interest" description="Disordered" evidence="1">
    <location>
        <begin position="18"/>
        <end position="44"/>
    </location>
</feature>
<comment type="caution">
    <text evidence="2">The sequence shown here is derived from an EMBL/GenBank/DDBJ whole genome shotgun (WGS) entry which is preliminary data.</text>
</comment>
<feature type="region of interest" description="Disordered" evidence="1">
    <location>
        <begin position="153"/>
        <end position="252"/>
    </location>
</feature>